<evidence type="ECO:0000256" key="6">
    <source>
        <dbReference type="ARBA" id="ARBA00022989"/>
    </source>
</evidence>
<sequence>MTVDAPSAPGAGDAAGAALARRYRRFASVRVLVLAAMAVALALAFAVDVSTGPSHFPLADVWAGLLAPGTLPDEQRVILWEVRLPYAAMAVLVGASLGLAGAEMQTVLNNPLASPFTLGISAASAVGASVAVVSGLTLVAFGENLAVPLCAFAAATGATLLIQFLAWRFGATVDTVVLFGIALLFTFEALLWLLQFIADSNALQQIVFWTMGSLSRATWNKIGLVGTVFAFCGLWSARHAWPLTALRAGEDQARSFGVAVERLRLVTMLRVSLLAATALSFVGTIGFVGLVGPHIARLVVGEDHRYYLPGSALAGALMLAGASILSKALVPGVVLPIGIITALVGVPMFMALILARRRPA</sequence>
<dbReference type="GO" id="GO:0022857">
    <property type="term" value="F:transmembrane transporter activity"/>
    <property type="evidence" value="ECO:0007669"/>
    <property type="project" value="InterPro"/>
</dbReference>
<reference evidence="10" key="1">
    <citation type="submission" date="2016-10" db="EMBL/GenBank/DDBJ databases">
        <authorList>
            <person name="Varghese N."/>
            <person name="Submissions S."/>
        </authorList>
    </citation>
    <scope>NUCLEOTIDE SEQUENCE [LARGE SCALE GENOMIC DNA]</scope>
    <source>
        <strain evidence="10">DSM 17101</strain>
    </source>
</reference>
<organism evidence="9 10">
    <name type="scientific">Paracidovorax cattleyae</name>
    <dbReference type="NCBI Taxonomy" id="80868"/>
    <lineage>
        <taxon>Bacteria</taxon>
        <taxon>Pseudomonadati</taxon>
        <taxon>Pseudomonadota</taxon>
        <taxon>Betaproteobacteria</taxon>
        <taxon>Burkholderiales</taxon>
        <taxon>Comamonadaceae</taxon>
        <taxon>Paracidovorax</taxon>
    </lineage>
</organism>
<feature type="transmembrane region" description="Helical" evidence="8">
    <location>
        <begin position="176"/>
        <end position="198"/>
    </location>
</feature>
<feature type="transmembrane region" description="Helical" evidence="8">
    <location>
        <begin position="307"/>
        <end position="326"/>
    </location>
</feature>
<dbReference type="Proteomes" id="UP000199317">
    <property type="component" value="Unassembled WGS sequence"/>
</dbReference>
<dbReference type="InterPro" id="IPR000522">
    <property type="entry name" value="ABC_transptr_permease_BtuC"/>
</dbReference>
<evidence type="ECO:0000256" key="2">
    <source>
        <dbReference type="ARBA" id="ARBA00007935"/>
    </source>
</evidence>
<feature type="transmembrane region" description="Helical" evidence="8">
    <location>
        <begin position="333"/>
        <end position="355"/>
    </location>
</feature>
<gene>
    <name evidence="9" type="ORF">SAMN04489708_11731</name>
</gene>
<comment type="similarity">
    <text evidence="2">Belongs to the binding-protein-dependent transport system permease family. FecCD subfamily.</text>
</comment>
<accession>A0A1H0TZY3</accession>
<evidence type="ECO:0000313" key="9">
    <source>
        <dbReference type="EMBL" id="SDP59350.1"/>
    </source>
</evidence>
<evidence type="ECO:0000256" key="1">
    <source>
        <dbReference type="ARBA" id="ARBA00004651"/>
    </source>
</evidence>
<dbReference type="SUPFAM" id="SSF81345">
    <property type="entry name" value="ABC transporter involved in vitamin B12 uptake, BtuC"/>
    <property type="match status" value="1"/>
</dbReference>
<feature type="transmembrane region" description="Helical" evidence="8">
    <location>
        <begin position="84"/>
        <end position="104"/>
    </location>
</feature>
<dbReference type="AlphaFoldDB" id="A0A1H0TZY3"/>
<dbReference type="Gene3D" id="1.10.3470.10">
    <property type="entry name" value="ABC transporter involved in vitamin B12 uptake, BtuC"/>
    <property type="match status" value="1"/>
</dbReference>
<evidence type="ECO:0000256" key="8">
    <source>
        <dbReference type="SAM" id="Phobius"/>
    </source>
</evidence>
<keyword evidence="10" id="KW-1185">Reference proteome</keyword>
<dbReference type="OrthoDB" id="9782305at2"/>
<keyword evidence="7 8" id="KW-0472">Membrane</keyword>
<dbReference type="InterPro" id="IPR037294">
    <property type="entry name" value="ABC_BtuC-like"/>
</dbReference>
<feature type="transmembrane region" description="Helical" evidence="8">
    <location>
        <begin position="29"/>
        <end position="47"/>
    </location>
</feature>
<dbReference type="PANTHER" id="PTHR30472:SF25">
    <property type="entry name" value="ABC TRANSPORTER PERMEASE PROTEIN MJ0876-RELATED"/>
    <property type="match status" value="1"/>
</dbReference>
<evidence type="ECO:0000256" key="7">
    <source>
        <dbReference type="ARBA" id="ARBA00023136"/>
    </source>
</evidence>
<feature type="transmembrane region" description="Helical" evidence="8">
    <location>
        <begin position="218"/>
        <end position="237"/>
    </location>
</feature>
<keyword evidence="3" id="KW-0813">Transport</keyword>
<name>A0A1H0TZY3_9BURK</name>
<dbReference type="RefSeq" id="WP_092835553.1">
    <property type="nucleotide sequence ID" value="NZ_CP028290.1"/>
</dbReference>
<dbReference type="EMBL" id="FNJL01000017">
    <property type="protein sequence ID" value="SDP59350.1"/>
    <property type="molecule type" value="Genomic_DNA"/>
</dbReference>
<evidence type="ECO:0000256" key="5">
    <source>
        <dbReference type="ARBA" id="ARBA00022692"/>
    </source>
</evidence>
<evidence type="ECO:0000313" key="10">
    <source>
        <dbReference type="Proteomes" id="UP000199317"/>
    </source>
</evidence>
<dbReference type="GO" id="GO:0033214">
    <property type="term" value="P:siderophore-iron import into cell"/>
    <property type="evidence" value="ECO:0007669"/>
    <property type="project" value="TreeGrafter"/>
</dbReference>
<feature type="transmembrane region" description="Helical" evidence="8">
    <location>
        <begin position="116"/>
        <end position="139"/>
    </location>
</feature>
<comment type="subcellular location">
    <subcellularLocation>
        <location evidence="1">Cell membrane</location>
        <topology evidence="1">Multi-pass membrane protein</topology>
    </subcellularLocation>
</comment>
<dbReference type="Pfam" id="PF01032">
    <property type="entry name" value="FecCD"/>
    <property type="match status" value="1"/>
</dbReference>
<proteinExistence type="inferred from homology"/>
<evidence type="ECO:0000256" key="4">
    <source>
        <dbReference type="ARBA" id="ARBA00022475"/>
    </source>
</evidence>
<evidence type="ECO:0000256" key="3">
    <source>
        <dbReference type="ARBA" id="ARBA00022448"/>
    </source>
</evidence>
<feature type="transmembrane region" description="Helical" evidence="8">
    <location>
        <begin position="145"/>
        <end position="167"/>
    </location>
</feature>
<keyword evidence="5 8" id="KW-0812">Transmembrane</keyword>
<keyword evidence="6 8" id="KW-1133">Transmembrane helix</keyword>
<keyword evidence="4" id="KW-1003">Cell membrane</keyword>
<dbReference type="GO" id="GO:0005886">
    <property type="term" value="C:plasma membrane"/>
    <property type="evidence" value="ECO:0007669"/>
    <property type="project" value="UniProtKB-SubCell"/>
</dbReference>
<dbReference type="CDD" id="cd06550">
    <property type="entry name" value="TM_ABC_iron-siderophores_like"/>
    <property type="match status" value="1"/>
</dbReference>
<feature type="transmembrane region" description="Helical" evidence="8">
    <location>
        <begin position="271"/>
        <end position="295"/>
    </location>
</feature>
<protein>
    <submittedName>
        <fullName evidence="9">Iron complex transport system permease protein</fullName>
    </submittedName>
</protein>
<dbReference type="PANTHER" id="PTHR30472">
    <property type="entry name" value="FERRIC ENTEROBACTIN TRANSPORT SYSTEM PERMEASE PROTEIN"/>
    <property type="match status" value="1"/>
</dbReference>
<dbReference type="FunFam" id="1.10.3470.10:FF:000001">
    <property type="entry name" value="Vitamin B12 ABC transporter permease BtuC"/>
    <property type="match status" value="1"/>
</dbReference>